<feature type="non-terminal residue" evidence="1">
    <location>
        <position position="283"/>
    </location>
</feature>
<dbReference type="AlphaFoldDB" id="A0A9W4TAL1"/>
<dbReference type="EMBL" id="CAMKVN010019583">
    <property type="protein sequence ID" value="CAI2198810.1"/>
    <property type="molecule type" value="Genomic_DNA"/>
</dbReference>
<proteinExistence type="predicted"/>
<name>A0A9W4TAL1_9GLOM</name>
<evidence type="ECO:0000313" key="2">
    <source>
        <dbReference type="Proteomes" id="UP001153678"/>
    </source>
</evidence>
<gene>
    <name evidence="1" type="ORF">FWILDA_LOCUS18759</name>
</gene>
<sequence>QLARTAGNFKPNVLAQLETKISAEGKIACHREKFINKEGDELVKTINSVLVFDYLENLVEKFNRDVSLNSIFRNEQVNKFYWRVLKENQETYGDNLTTEEQRLLNEFREKLENNVYESEENFDPSLFSETSETNEDLIIARNNAVAALRNQNSEAEITAEREHLTGLIDKEGRIINYNNLLGDINTARNEEAVNLLDERIDGLDYTNLGTRTKNELKIAQTARKQVITEYTAHLNKQVTDLGEKQAWINFFTGQTSAIINNEQRTRWIESGLTPTEAQQAYNK</sequence>
<reference evidence="1" key="1">
    <citation type="submission" date="2022-08" db="EMBL/GenBank/DDBJ databases">
        <authorList>
            <person name="Kallberg Y."/>
            <person name="Tangrot J."/>
            <person name="Rosling A."/>
        </authorList>
    </citation>
    <scope>NUCLEOTIDE SEQUENCE</scope>
    <source>
        <strain evidence="1">Wild A</strain>
    </source>
</reference>
<accession>A0A9W4TAL1</accession>
<feature type="non-terminal residue" evidence="1">
    <location>
        <position position="1"/>
    </location>
</feature>
<protein>
    <submittedName>
        <fullName evidence="1">16143_t:CDS:1</fullName>
    </submittedName>
</protein>
<comment type="caution">
    <text evidence="1">The sequence shown here is derived from an EMBL/GenBank/DDBJ whole genome shotgun (WGS) entry which is preliminary data.</text>
</comment>
<organism evidence="1 2">
    <name type="scientific">Funneliformis geosporum</name>
    <dbReference type="NCBI Taxonomy" id="1117311"/>
    <lineage>
        <taxon>Eukaryota</taxon>
        <taxon>Fungi</taxon>
        <taxon>Fungi incertae sedis</taxon>
        <taxon>Mucoromycota</taxon>
        <taxon>Glomeromycotina</taxon>
        <taxon>Glomeromycetes</taxon>
        <taxon>Glomerales</taxon>
        <taxon>Glomeraceae</taxon>
        <taxon>Funneliformis</taxon>
    </lineage>
</organism>
<evidence type="ECO:0000313" key="1">
    <source>
        <dbReference type="EMBL" id="CAI2198810.1"/>
    </source>
</evidence>
<keyword evidence="2" id="KW-1185">Reference proteome</keyword>
<dbReference type="Proteomes" id="UP001153678">
    <property type="component" value="Unassembled WGS sequence"/>
</dbReference>